<name>A0ABT8T7K3_9BACT</name>
<keyword evidence="6" id="KW-0029">Amino-acid transport</keyword>
<dbReference type="CDD" id="cd06261">
    <property type="entry name" value="TM_PBP2"/>
    <property type="match status" value="1"/>
</dbReference>
<reference evidence="11 12" key="1">
    <citation type="submission" date="2023-06" db="EMBL/GenBank/DDBJ databases">
        <title>Campylobacter magnum sp. nov., isolated from cecal contents of domestic pigs (Sus scrofa domesticus).</title>
        <authorList>
            <person name="Papic B."/>
            <person name="Gruntar I."/>
        </authorList>
    </citation>
    <scope>NUCLEOTIDE SEQUENCE [LARGE SCALE GENOMIC DNA]</scope>
    <source>
        <strain evidence="12">34484-21</strain>
    </source>
</reference>
<feature type="transmembrane region" description="Helical" evidence="9">
    <location>
        <begin position="87"/>
        <end position="107"/>
    </location>
</feature>
<keyword evidence="8 9" id="KW-0472">Membrane</keyword>
<comment type="similarity">
    <text evidence="2">Belongs to the binding-protein-dependent transport system permease family. HisMQ subfamily.</text>
</comment>
<keyword evidence="7 9" id="KW-1133">Transmembrane helix</keyword>
<dbReference type="Proteomes" id="UP001171111">
    <property type="component" value="Unassembled WGS sequence"/>
</dbReference>
<protein>
    <submittedName>
        <fullName evidence="11">Amino acid ABC transporter permease</fullName>
    </submittedName>
</protein>
<evidence type="ECO:0000256" key="3">
    <source>
        <dbReference type="ARBA" id="ARBA00022448"/>
    </source>
</evidence>
<keyword evidence="4" id="KW-1003">Cell membrane</keyword>
<evidence type="ECO:0000313" key="12">
    <source>
        <dbReference type="Proteomes" id="UP001171111"/>
    </source>
</evidence>
<sequence>MDFTYILENYHQFIDAFWLTLRIGALGILLSFLLGLFCAGFRAVPVLGLLIRAYIELSRNTPLLIQIIFLYYALPKAGISLSAEVCGVLGLAFLGGGYMCEAFSSGLSSVEKIQRESALSLGLSNTQAFFYVILPQALSVSVPAFLANVVFLLKETSVFSAIALADLMYVAKDQIGIDYMINESLFMLVVAYLLLLAPILALGFYLEKRLRFAGYGN</sequence>
<accession>A0ABT8T7K3</accession>
<dbReference type="InterPro" id="IPR043429">
    <property type="entry name" value="ArtM/GltK/GlnP/TcyL/YhdX-like"/>
</dbReference>
<evidence type="ECO:0000256" key="2">
    <source>
        <dbReference type="ARBA" id="ARBA00010072"/>
    </source>
</evidence>
<feature type="transmembrane region" description="Helical" evidence="9">
    <location>
        <begin position="185"/>
        <end position="206"/>
    </location>
</feature>
<comment type="subcellular location">
    <subcellularLocation>
        <location evidence="1">Cell inner membrane</location>
        <topology evidence="1">Multi-pass membrane protein</topology>
    </subcellularLocation>
    <subcellularLocation>
        <location evidence="9">Cell membrane</location>
        <topology evidence="9">Multi-pass membrane protein</topology>
    </subcellularLocation>
</comment>
<evidence type="ECO:0000256" key="4">
    <source>
        <dbReference type="ARBA" id="ARBA00022475"/>
    </source>
</evidence>
<dbReference type="InterPro" id="IPR000515">
    <property type="entry name" value="MetI-like"/>
</dbReference>
<dbReference type="EMBL" id="JAULJQ010000006">
    <property type="protein sequence ID" value="MDO2409607.1"/>
    <property type="molecule type" value="Genomic_DNA"/>
</dbReference>
<organism evidence="11 12">
    <name type="scientific">Campylobacter magnus</name>
    <dbReference type="NCBI Taxonomy" id="3026462"/>
    <lineage>
        <taxon>Bacteria</taxon>
        <taxon>Pseudomonadati</taxon>
        <taxon>Campylobacterota</taxon>
        <taxon>Epsilonproteobacteria</taxon>
        <taxon>Campylobacterales</taxon>
        <taxon>Campylobacteraceae</taxon>
        <taxon>Campylobacter</taxon>
    </lineage>
</organism>
<proteinExistence type="inferred from homology"/>
<evidence type="ECO:0000256" key="9">
    <source>
        <dbReference type="RuleBase" id="RU363032"/>
    </source>
</evidence>
<dbReference type="InterPro" id="IPR010065">
    <property type="entry name" value="AA_ABC_transptr_permease_3TM"/>
</dbReference>
<evidence type="ECO:0000313" key="11">
    <source>
        <dbReference type="EMBL" id="MDO2409607.1"/>
    </source>
</evidence>
<evidence type="ECO:0000256" key="1">
    <source>
        <dbReference type="ARBA" id="ARBA00004429"/>
    </source>
</evidence>
<comment type="caution">
    <text evidence="11">The sequence shown here is derived from an EMBL/GenBank/DDBJ whole genome shotgun (WGS) entry which is preliminary data.</text>
</comment>
<evidence type="ECO:0000256" key="6">
    <source>
        <dbReference type="ARBA" id="ARBA00022970"/>
    </source>
</evidence>
<evidence type="ECO:0000256" key="7">
    <source>
        <dbReference type="ARBA" id="ARBA00022989"/>
    </source>
</evidence>
<keyword evidence="12" id="KW-1185">Reference proteome</keyword>
<keyword evidence="3 9" id="KW-0813">Transport</keyword>
<evidence type="ECO:0000256" key="5">
    <source>
        <dbReference type="ARBA" id="ARBA00022692"/>
    </source>
</evidence>
<evidence type="ECO:0000259" key="10">
    <source>
        <dbReference type="PROSITE" id="PS50928"/>
    </source>
</evidence>
<evidence type="ECO:0000256" key="8">
    <source>
        <dbReference type="ARBA" id="ARBA00023136"/>
    </source>
</evidence>
<dbReference type="Gene3D" id="1.10.3720.10">
    <property type="entry name" value="MetI-like"/>
    <property type="match status" value="1"/>
</dbReference>
<gene>
    <name evidence="11" type="ORF">Q2362_05775</name>
</gene>
<dbReference type="SUPFAM" id="SSF161098">
    <property type="entry name" value="MetI-like"/>
    <property type="match status" value="1"/>
</dbReference>
<dbReference type="NCBIfam" id="TIGR01726">
    <property type="entry name" value="HEQRo_perm_3TM"/>
    <property type="match status" value="1"/>
</dbReference>
<feature type="transmembrane region" description="Helical" evidence="9">
    <location>
        <begin position="128"/>
        <end position="153"/>
    </location>
</feature>
<dbReference type="PANTHER" id="PTHR30614:SF37">
    <property type="entry name" value="AMINO-ACID ABC TRANSPORTER PERMEASE PROTEIN YHDX-RELATED"/>
    <property type="match status" value="1"/>
</dbReference>
<dbReference type="InterPro" id="IPR035906">
    <property type="entry name" value="MetI-like_sf"/>
</dbReference>
<dbReference type="PANTHER" id="PTHR30614">
    <property type="entry name" value="MEMBRANE COMPONENT OF AMINO ACID ABC TRANSPORTER"/>
    <property type="match status" value="1"/>
</dbReference>
<dbReference type="RefSeq" id="WP_302244430.1">
    <property type="nucleotide sequence ID" value="NZ_JAULJQ010000006.1"/>
</dbReference>
<dbReference type="Pfam" id="PF00528">
    <property type="entry name" value="BPD_transp_1"/>
    <property type="match status" value="1"/>
</dbReference>
<feature type="domain" description="ABC transmembrane type-1" evidence="10">
    <location>
        <begin position="17"/>
        <end position="206"/>
    </location>
</feature>
<keyword evidence="5 9" id="KW-0812">Transmembrane</keyword>
<dbReference type="PROSITE" id="PS50928">
    <property type="entry name" value="ABC_TM1"/>
    <property type="match status" value="1"/>
</dbReference>
<feature type="transmembrane region" description="Helical" evidence="9">
    <location>
        <begin position="23"/>
        <end position="51"/>
    </location>
</feature>